<name>A0A8D0HC14_SPHPU</name>
<dbReference type="Proteomes" id="UP000694392">
    <property type="component" value="Unplaced"/>
</dbReference>
<evidence type="ECO:0000256" key="1">
    <source>
        <dbReference type="SAM" id="MobiDB-lite"/>
    </source>
</evidence>
<dbReference type="AlphaFoldDB" id="A0A8D0HC14"/>
<feature type="compositionally biased region" description="Low complexity" evidence="1">
    <location>
        <begin position="126"/>
        <end position="135"/>
    </location>
</feature>
<sequence length="209" mass="23007">MVPTIYPLETLHNSLSLRQVNEFLTSVCRSCSDTQTRAPTALFDSMIGNQTSGDHFMPQRILSSSSSSSLPLRPRSDKPPWYSSGPSSTVSSAGPSSPTSAENCPCFSFTEKLCIGPQVSEETLNSQPSAQSQSEPSEKVALAEGWSRRATIDPELCVEQLSQQTLEQLQKERLSKEAVERGQRRQFGEVTEMEEEEVTAGGQRRQFGE</sequence>
<protein>
    <submittedName>
        <fullName evidence="2">Uncharacterized protein</fullName>
    </submittedName>
</protein>
<evidence type="ECO:0000313" key="3">
    <source>
        <dbReference type="Proteomes" id="UP000694392"/>
    </source>
</evidence>
<feature type="region of interest" description="Disordered" evidence="1">
    <location>
        <begin position="53"/>
        <end position="98"/>
    </location>
</feature>
<feature type="compositionally biased region" description="Low complexity" evidence="1">
    <location>
        <begin position="83"/>
        <end position="98"/>
    </location>
</feature>
<dbReference type="Ensembl" id="ENSSPUT00000019914.1">
    <property type="protein sequence ID" value="ENSSPUP00000018695.1"/>
    <property type="gene ID" value="ENSSPUG00000014426.1"/>
</dbReference>
<feature type="region of interest" description="Disordered" evidence="1">
    <location>
        <begin position="177"/>
        <end position="209"/>
    </location>
</feature>
<organism evidence="2 3">
    <name type="scientific">Sphenodon punctatus</name>
    <name type="common">Tuatara</name>
    <name type="synonym">Hatteria punctata</name>
    <dbReference type="NCBI Taxonomy" id="8508"/>
    <lineage>
        <taxon>Eukaryota</taxon>
        <taxon>Metazoa</taxon>
        <taxon>Chordata</taxon>
        <taxon>Craniata</taxon>
        <taxon>Vertebrata</taxon>
        <taxon>Euteleostomi</taxon>
        <taxon>Lepidosauria</taxon>
        <taxon>Sphenodontia</taxon>
        <taxon>Sphenodontidae</taxon>
        <taxon>Sphenodon</taxon>
    </lineage>
</organism>
<keyword evidence="3" id="KW-1185">Reference proteome</keyword>
<evidence type="ECO:0000313" key="2">
    <source>
        <dbReference type="Ensembl" id="ENSSPUP00000018695.1"/>
    </source>
</evidence>
<accession>A0A8D0HC14</accession>
<dbReference type="GeneTree" id="ENSGT00390000009048"/>
<feature type="region of interest" description="Disordered" evidence="1">
    <location>
        <begin position="121"/>
        <end position="142"/>
    </location>
</feature>
<proteinExistence type="predicted"/>
<reference evidence="2" key="2">
    <citation type="submission" date="2025-09" db="UniProtKB">
        <authorList>
            <consortium name="Ensembl"/>
        </authorList>
    </citation>
    <scope>IDENTIFICATION</scope>
</reference>
<feature type="compositionally biased region" description="Basic and acidic residues" evidence="1">
    <location>
        <begin position="177"/>
        <end position="187"/>
    </location>
</feature>
<reference evidence="2" key="1">
    <citation type="submission" date="2025-08" db="UniProtKB">
        <authorList>
            <consortium name="Ensembl"/>
        </authorList>
    </citation>
    <scope>IDENTIFICATION</scope>
</reference>
<feature type="compositionally biased region" description="Low complexity" evidence="1">
    <location>
        <begin position="62"/>
        <end position="73"/>
    </location>
</feature>